<gene>
    <name evidence="2" type="ORF">DBV15_01394</name>
</gene>
<keyword evidence="3" id="KW-1185">Reference proteome</keyword>
<sequence length="59" mass="6577">MFQYSERYQADYPLLAPPMNEVRGALPFDARRAPSHGVNVIERNDKANSSVDPRGDVAS</sequence>
<accession>A0A4S2KZU5</accession>
<dbReference type="AlphaFoldDB" id="A0A4S2KZU5"/>
<name>A0A4S2KZU5_9HYME</name>
<organism evidence="2 3">
    <name type="scientific">Temnothorax longispinosus</name>
    <dbReference type="NCBI Taxonomy" id="300112"/>
    <lineage>
        <taxon>Eukaryota</taxon>
        <taxon>Metazoa</taxon>
        <taxon>Ecdysozoa</taxon>
        <taxon>Arthropoda</taxon>
        <taxon>Hexapoda</taxon>
        <taxon>Insecta</taxon>
        <taxon>Pterygota</taxon>
        <taxon>Neoptera</taxon>
        <taxon>Endopterygota</taxon>
        <taxon>Hymenoptera</taxon>
        <taxon>Apocrita</taxon>
        <taxon>Aculeata</taxon>
        <taxon>Formicoidea</taxon>
        <taxon>Formicidae</taxon>
        <taxon>Myrmicinae</taxon>
        <taxon>Temnothorax</taxon>
    </lineage>
</organism>
<dbReference type="EMBL" id="QBLH01000429">
    <property type="protein sequence ID" value="TGZ55691.1"/>
    <property type="molecule type" value="Genomic_DNA"/>
</dbReference>
<reference evidence="2 3" key="1">
    <citation type="journal article" date="2019" name="Philos. Trans. R. Soc. Lond., B, Biol. Sci.">
        <title>Ant behaviour and brain gene expression of defending hosts depend on the ecological success of the intruding social parasite.</title>
        <authorList>
            <person name="Kaur R."/>
            <person name="Stoldt M."/>
            <person name="Jongepier E."/>
            <person name="Feldmeyer B."/>
            <person name="Menzel F."/>
            <person name="Bornberg-Bauer E."/>
            <person name="Foitzik S."/>
        </authorList>
    </citation>
    <scope>NUCLEOTIDE SEQUENCE [LARGE SCALE GENOMIC DNA]</scope>
    <source>
        <tissue evidence="2">Whole body</tissue>
    </source>
</reference>
<evidence type="ECO:0000313" key="3">
    <source>
        <dbReference type="Proteomes" id="UP000310200"/>
    </source>
</evidence>
<proteinExistence type="predicted"/>
<evidence type="ECO:0000256" key="1">
    <source>
        <dbReference type="SAM" id="MobiDB-lite"/>
    </source>
</evidence>
<evidence type="ECO:0000313" key="2">
    <source>
        <dbReference type="EMBL" id="TGZ55691.1"/>
    </source>
</evidence>
<dbReference type="Proteomes" id="UP000310200">
    <property type="component" value="Unassembled WGS sequence"/>
</dbReference>
<comment type="caution">
    <text evidence="2">The sequence shown here is derived from an EMBL/GenBank/DDBJ whole genome shotgun (WGS) entry which is preliminary data.</text>
</comment>
<protein>
    <submittedName>
        <fullName evidence="2">Uncharacterized protein</fullName>
    </submittedName>
</protein>
<feature type="region of interest" description="Disordered" evidence="1">
    <location>
        <begin position="37"/>
        <end position="59"/>
    </location>
</feature>